<accession>J9CCC2</accession>
<proteinExistence type="predicted"/>
<feature type="non-terminal residue" evidence="1">
    <location>
        <position position="1"/>
    </location>
</feature>
<sequence length="268" mass="27592">KQFSNEIEGIDGEAVSNAAIAGKTLAEMADTLPNSGGVVGFFAGENDMETFGDQLVPFGRAMKAFADEVTGLDAAVVQEAATAGKAMVEMAATIPNSGGVVSFFAGENDMNDFGEQLIPFGKAMKEYADAVSGLNADVIQNSVVAGQALLELAHTVPNTGGAVSWFTGDNDLETFGEQLVPFGTAMKNYSLAVAGIDAEVIINSANAAKALAELSNNLPNTGGIVSWFTGDNDIASFGEQLVTFGQSFANYYNSVSGVDATKLSAVVA</sequence>
<organism evidence="1">
    <name type="scientific">gut metagenome</name>
    <dbReference type="NCBI Taxonomy" id="749906"/>
    <lineage>
        <taxon>unclassified sequences</taxon>
        <taxon>metagenomes</taxon>
        <taxon>organismal metagenomes</taxon>
    </lineage>
</organism>
<feature type="non-terminal residue" evidence="1">
    <location>
        <position position="268"/>
    </location>
</feature>
<dbReference type="EMBL" id="AMCI01004700">
    <property type="protein sequence ID" value="EJW97565.1"/>
    <property type="molecule type" value="Genomic_DNA"/>
</dbReference>
<gene>
    <name evidence="1" type="ORF">EVA_14328</name>
</gene>
<protein>
    <submittedName>
        <fullName evidence="1">Tape measure domain-containing protein</fullName>
    </submittedName>
</protein>
<dbReference type="AlphaFoldDB" id="J9CCC2"/>
<reference evidence="1" key="1">
    <citation type="journal article" date="2012" name="PLoS ONE">
        <title>Gene sets for utilization of primary and secondary nutrition supplies in the distal gut of endangered iberian lynx.</title>
        <authorList>
            <person name="Alcaide M."/>
            <person name="Messina E."/>
            <person name="Richter M."/>
            <person name="Bargiela R."/>
            <person name="Peplies J."/>
            <person name="Huws S.A."/>
            <person name="Newbold C.J."/>
            <person name="Golyshin P.N."/>
            <person name="Simon M.A."/>
            <person name="Lopez G."/>
            <person name="Yakimov M.M."/>
            <person name="Ferrer M."/>
        </authorList>
    </citation>
    <scope>NUCLEOTIDE SEQUENCE</scope>
</reference>
<name>J9CCC2_9ZZZZ</name>
<evidence type="ECO:0000313" key="1">
    <source>
        <dbReference type="EMBL" id="EJW97565.1"/>
    </source>
</evidence>
<comment type="caution">
    <text evidence="1">The sequence shown here is derived from an EMBL/GenBank/DDBJ whole genome shotgun (WGS) entry which is preliminary data.</text>
</comment>